<protein>
    <submittedName>
        <fullName evidence="1">Uncharacterized protein</fullName>
    </submittedName>
</protein>
<sequence>MWDKGCRMPTQSADGRSRCFCGETIDIGGTENHVYAPPTWRMRDKHES</sequence>
<evidence type="ECO:0000313" key="1">
    <source>
        <dbReference type="EMBL" id="SHH06557.1"/>
    </source>
</evidence>
<gene>
    <name evidence="1" type="ORF">SAMN05444169_5546</name>
</gene>
<evidence type="ECO:0000313" key="2">
    <source>
        <dbReference type="Proteomes" id="UP000190675"/>
    </source>
</evidence>
<dbReference type="Proteomes" id="UP000190675">
    <property type="component" value="Chromosome I"/>
</dbReference>
<accession>A0A1M5PX05</accession>
<dbReference type="AlphaFoldDB" id="A0A1M5PX05"/>
<name>A0A1M5PX05_9BRAD</name>
<dbReference type="EMBL" id="LT670818">
    <property type="protein sequence ID" value="SHH06557.1"/>
    <property type="molecule type" value="Genomic_DNA"/>
</dbReference>
<organism evidence="1 2">
    <name type="scientific">Bradyrhizobium erythrophlei</name>
    <dbReference type="NCBI Taxonomy" id="1437360"/>
    <lineage>
        <taxon>Bacteria</taxon>
        <taxon>Pseudomonadati</taxon>
        <taxon>Pseudomonadota</taxon>
        <taxon>Alphaproteobacteria</taxon>
        <taxon>Hyphomicrobiales</taxon>
        <taxon>Nitrobacteraceae</taxon>
        <taxon>Bradyrhizobium</taxon>
    </lineage>
</organism>
<reference evidence="1 2" key="1">
    <citation type="submission" date="2016-11" db="EMBL/GenBank/DDBJ databases">
        <authorList>
            <person name="Jaros S."/>
            <person name="Januszkiewicz K."/>
            <person name="Wedrychowicz H."/>
        </authorList>
    </citation>
    <scope>NUCLEOTIDE SEQUENCE [LARGE SCALE GENOMIC DNA]</scope>
    <source>
        <strain evidence="1 2">GAS242</strain>
    </source>
</reference>
<proteinExistence type="predicted"/>